<dbReference type="Gene3D" id="1.10.238.10">
    <property type="entry name" value="EF-hand"/>
    <property type="match status" value="1"/>
</dbReference>
<dbReference type="RefSeq" id="WP_194507169.1">
    <property type="nucleotide sequence ID" value="NZ_JADILU010000002.1"/>
</dbReference>
<gene>
    <name evidence="1" type="ORF">ACFS29_00380</name>
</gene>
<reference evidence="2" key="1">
    <citation type="journal article" date="2019" name="Int. J. Syst. Evol. Microbiol.">
        <title>The Global Catalogue of Microorganisms (GCM) 10K type strain sequencing project: providing services to taxonomists for standard genome sequencing and annotation.</title>
        <authorList>
            <consortium name="The Broad Institute Genomics Platform"/>
            <consortium name="The Broad Institute Genome Sequencing Center for Infectious Disease"/>
            <person name="Wu L."/>
            <person name="Ma J."/>
        </authorList>
    </citation>
    <scope>NUCLEOTIDE SEQUENCE [LARGE SCALE GENOMIC DNA]</scope>
    <source>
        <strain evidence="2">KCTC 32514</strain>
    </source>
</reference>
<protein>
    <recommendedName>
        <fullName evidence="3">EF-hand domain-containing protein</fullName>
    </recommendedName>
</protein>
<keyword evidence="2" id="KW-1185">Reference proteome</keyword>
<dbReference type="SUPFAM" id="SSF47473">
    <property type="entry name" value="EF-hand"/>
    <property type="match status" value="1"/>
</dbReference>
<dbReference type="EMBL" id="JBHUOS010000001">
    <property type="protein sequence ID" value="MFD2914079.1"/>
    <property type="molecule type" value="Genomic_DNA"/>
</dbReference>
<evidence type="ECO:0000313" key="1">
    <source>
        <dbReference type="EMBL" id="MFD2914079.1"/>
    </source>
</evidence>
<accession>A0ABW5ZMA7</accession>
<evidence type="ECO:0008006" key="3">
    <source>
        <dbReference type="Google" id="ProtNLM"/>
    </source>
</evidence>
<evidence type="ECO:0000313" key="2">
    <source>
        <dbReference type="Proteomes" id="UP001597548"/>
    </source>
</evidence>
<name>A0ABW5ZMA7_9FLAO</name>
<dbReference type="InterPro" id="IPR011992">
    <property type="entry name" value="EF-hand-dom_pair"/>
</dbReference>
<sequence length="99" mass="10450">MKKVTLLLVVIITISNCNSVKDVNTSSISQAATLLSSLSSNSTVQQITSLFNLLDSNNDESISSNEAIGSVAENFDVLDIDSSSSLNLTELTGLLSLLK</sequence>
<organism evidence="1 2">
    <name type="scientific">Psychroserpens luteus</name>
    <dbReference type="NCBI Taxonomy" id="1434066"/>
    <lineage>
        <taxon>Bacteria</taxon>
        <taxon>Pseudomonadati</taxon>
        <taxon>Bacteroidota</taxon>
        <taxon>Flavobacteriia</taxon>
        <taxon>Flavobacteriales</taxon>
        <taxon>Flavobacteriaceae</taxon>
        <taxon>Psychroserpens</taxon>
    </lineage>
</organism>
<proteinExistence type="predicted"/>
<comment type="caution">
    <text evidence="1">The sequence shown here is derived from an EMBL/GenBank/DDBJ whole genome shotgun (WGS) entry which is preliminary data.</text>
</comment>
<dbReference type="Proteomes" id="UP001597548">
    <property type="component" value="Unassembled WGS sequence"/>
</dbReference>